<evidence type="ECO:0000313" key="4">
    <source>
        <dbReference type="Proteomes" id="UP000815325"/>
    </source>
</evidence>
<evidence type="ECO:0000259" key="2">
    <source>
        <dbReference type="Pfam" id="PF25372"/>
    </source>
</evidence>
<reference evidence="3" key="1">
    <citation type="submission" date="2017-08" db="EMBL/GenBank/DDBJ databases">
        <authorList>
            <person name="Polle J.E."/>
            <person name="Barry K."/>
            <person name="Cushman J."/>
            <person name="Schmutz J."/>
            <person name="Tran D."/>
            <person name="Hathwaick L.T."/>
            <person name="Yim W.C."/>
            <person name="Jenkins J."/>
            <person name="Mckie-Krisberg Z.M."/>
            <person name="Prochnik S."/>
            <person name="Lindquist E."/>
            <person name="Dockter R.B."/>
            <person name="Adam C."/>
            <person name="Molina H."/>
            <person name="Bunkerborg J."/>
            <person name="Jin E."/>
            <person name="Buchheim M."/>
            <person name="Magnuson J."/>
        </authorList>
    </citation>
    <scope>NUCLEOTIDE SEQUENCE</scope>
    <source>
        <strain evidence="3">CCAP 19/18</strain>
    </source>
</reference>
<dbReference type="InterPro" id="IPR032675">
    <property type="entry name" value="LRR_dom_sf"/>
</dbReference>
<dbReference type="SUPFAM" id="SSF52047">
    <property type="entry name" value="RNI-like"/>
    <property type="match status" value="2"/>
</dbReference>
<dbReference type="Proteomes" id="UP000815325">
    <property type="component" value="Unassembled WGS sequence"/>
</dbReference>
<evidence type="ECO:0000313" key="3">
    <source>
        <dbReference type="EMBL" id="KAF5840583.1"/>
    </source>
</evidence>
<dbReference type="Pfam" id="PF25372">
    <property type="entry name" value="DUF7885"/>
    <property type="match status" value="1"/>
</dbReference>
<dbReference type="SMART" id="SM00367">
    <property type="entry name" value="LRR_CC"/>
    <property type="match status" value="4"/>
</dbReference>
<accession>A0ABQ7H155</accession>
<gene>
    <name evidence="3" type="ORF">DUNSADRAFT_16246</name>
</gene>
<dbReference type="PANTHER" id="PTHR13318">
    <property type="entry name" value="PARTNER OF PAIRED, ISOFORM B-RELATED"/>
    <property type="match status" value="1"/>
</dbReference>
<evidence type="ECO:0000256" key="1">
    <source>
        <dbReference type="ARBA" id="ARBA00004430"/>
    </source>
</evidence>
<comment type="subcellular location">
    <subcellularLocation>
        <location evidence="1">Cytoplasm</location>
        <location evidence="1">Cytoskeleton</location>
        <location evidence="1">Cilium axoneme</location>
    </subcellularLocation>
</comment>
<sequence length="584" mass="60652">MNREALAHSGGLLRLRKVPLLHEGVPRLKRLCFSHCCVQDFSSLKACSALEELRLHNVSFGSGCPPTSAENFASFLPHVPGLHTLVLKQQMQGLQQPEMRGLGKALGPRLRTLRVVLPVHQACVFVHEVPALLCRSTTLRELEVEALSMGVSDVFEVQPVLRTMLGKSTGIAPPAQGPLQQQQQQQQQLQQVTGAVAAAASGAASGAASSSSPSSSSSSSTAAAAAAVAGEAVAPSASTTRPSLSTVQRFSLKGHTFVSDACLQCVAAAMPQLQQLSLDLLPVVADSCWNPWAHMLMEGGPFGFVSASGIQALQRCCPELQGLSFAHVPLSREAVHAVASMPRLRSISLAGNPHVDDGFIYRLSTPDLRHATFSGCYGLSNLGLARLARSAPNLTALDLSGCDTQITDIGVAALGQLRRLQRLSLAFNSMVTDKGVEALLKAGHLPPEDPFSPDPTPSGTSSPCCASSACSTMSSTCSSFSSCSLEGRSSVFEASNHAQMSHTAAVDCCDSAVIAHLQTGLHGKDELLTPAMRGGTAEGVQRGAQGVGSCVSGPSSRGVGAKVENKAASGGSACSPLTHLSLAC</sequence>
<protein>
    <recommendedName>
        <fullName evidence="2">F-box/LRR-repeat protein 15-like leucin rich repeat domain-containing protein</fullName>
    </recommendedName>
</protein>
<name>A0ABQ7H155_DUNSA</name>
<dbReference type="PANTHER" id="PTHR13318:SF190">
    <property type="entry name" value="PARTNER OF PAIRED, ISOFORM B"/>
    <property type="match status" value="1"/>
</dbReference>
<organism evidence="3 4">
    <name type="scientific">Dunaliella salina</name>
    <name type="common">Green alga</name>
    <name type="synonym">Protococcus salinus</name>
    <dbReference type="NCBI Taxonomy" id="3046"/>
    <lineage>
        <taxon>Eukaryota</taxon>
        <taxon>Viridiplantae</taxon>
        <taxon>Chlorophyta</taxon>
        <taxon>core chlorophytes</taxon>
        <taxon>Chlorophyceae</taxon>
        <taxon>CS clade</taxon>
        <taxon>Chlamydomonadales</taxon>
        <taxon>Dunaliellaceae</taxon>
        <taxon>Dunaliella</taxon>
    </lineage>
</organism>
<comment type="caution">
    <text evidence="3">The sequence shown here is derived from an EMBL/GenBank/DDBJ whole genome shotgun (WGS) entry which is preliminary data.</text>
</comment>
<dbReference type="Gene3D" id="3.80.10.10">
    <property type="entry name" value="Ribonuclease Inhibitor"/>
    <property type="match status" value="2"/>
</dbReference>
<proteinExistence type="predicted"/>
<feature type="domain" description="F-box/LRR-repeat protein 15-like leucin rich repeat" evidence="2">
    <location>
        <begin position="301"/>
        <end position="442"/>
    </location>
</feature>
<dbReference type="InterPro" id="IPR057207">
    <property type="entry name" value="FBXL15_LRR"/>
</dbReference>
<keyword evidence="4" id="KW-1185">Reference proteome</keyword>
<dbReference type="EMBL" id="MU069509">
    <property type="protein sequence ID" value="KAF5840583.1"/>
    <property type="molecule type" value="Genomic_DNA"/>
</dbReference>
<dbReference type="InterPro" id="IPR006553">
    <property type="entry name" value="Leu-rich_rpt_Cys-con_subtyp"/>
</dbReference>
<feature type="non-terminal residue" evidence="3">
    <location>
        <position position="584"/>
    </location>
</feature>